<keyword evidence="2" id="KW-1185">Reference proteome</keyword>
<comment type="caution">
    <text evidence="1">The sequence shown here is derived from an EMBL/GenBank/DDBJ whole genome shotgun (WGS) entry which is preliminary data.</text>
</comment>
<dbReference type="Proteomes" id="UP000554837">
    <property type="component" value="Unassembled WGS sequence"/>
</dbReference>
<sequence>MEVLPIFQMSILSNEQESALRRLLVNNVSAEHFPSPANPFRAERKCLVDAEGGVIICVLQGLGMDLLPTKYFLAKDDCFALVEVPWKVNPEVRILFASGEYFSEPTLTIGILNRGLQMGGRYLVGYNSAMSEFCNISNAH</sequence>
<organism evidence="1 2">
    <name type="scientific">Inhella inkyongensis</name>
    <dbReference type="NCBI Taxonomy" id="392593"/>
    <lineage>
        <taxon>Bacteria</taxon>
        <taxon>Pseudomonadati</taxon>
        <taxon>Pseudomonadota</taxon>
        <taxon>Betaproteobacteria</taxon>
        <taxon>Burkholderiales</taxon>
        <taxon>Sphaerotilaceae</taxon>
        <taxon>Inhella</taxon>
    </lineage>
</organism>
<dbReference type="RefSeq" id="WP_138856463.1">
    <property type="nucleotide sequence ID" value="NZ_CP040709.1"/>
</dbReference>
<gene>
    <name evidence="1" type="ORF">HNQ51_003791</name>
</gene>
<evidence type="ECO:0000313" key="2">
    <source>
        <dbReference type="Proteomes" id="UP000554837"/>
    </source>
</evidence>
<protein>
    <submittedName>
        <fullName evidence="1">Uncharacterized protein</fullName>
    </submittedName>
</protein>
<dbReference type="AlphaFoldDB" id="A0A840S7J1"/>
<reference evidence="1 2" key="1">
    <citation type="submission" date="2020-08" db="EMBL/GenBank/DDBJ databases">
        <title>Genomic Encyclopedia of Type Strains, Phase IV (KMG-IV): sequencing the most valuable type-strain genomes for metagenomic binning, comparative biology and taxonomic classification.</title>
        <authorList>
            <person name="Goeker M."/>
        </authorList>
    </citation>
    <scope>NUCLEOTIDE SEQUENCE [LARGE SCALE GENOMIC DNA]</scope>
    <source>
        <strain evidence="1 2">DSM 23958</strain>
    </source>
</reference>
<evidence type="ECO:0000313" key="1">
    <source>
        <dbReference type="EMBL" id="MBB5206445.1"/>
    </source>
</evidence>
<accession>A0A840S7J1</accession>
<name>A0A840S7J1_9BURK</name>
<proteinExistence type="predicted"/>
<dbReference type="EMBL" id="JACHHO010000013">
    <property type="protein sequence ID" value="MBB5206445.1"/>
    <property type="molecule type" value="Genomic_DNA"/>
</dbReference>